<name>A0A6B8VT81_9CORY</name>
<gene>
    <name evidence="2" type="ORF">CKALI_11485</name>
</gene>
<sequence length="137" mass="15570">MSVVENRLEARLDELGVSLVERSDLRVDLNACYHDETRSIVVRWGLDPVTRRCAIAHELGHAEFGHDCSSPRAERDADEYAARLLIDYSDVERIAYESGWSPPEICAELGVTPALFDVWSRLYAAGKIDVNDWCRIY</sequence>
<dbReference type="EMBL" id="CP046452">
    <property type="protein sequence ID" value="QGU03141.1"/>
    <property type="molecule type" value="Genomic_DNA"/>
</dbReference>
<evidence type="ECO:0000313" key="2">
    <source>
        <dbReference type="EMBL" id="QGU03141.1"/>
    </source>
</evidence>
<feature type="domain" description="IrrE N-terminal-like" evidence="1">
    <location>
        <begin position="29"/>
        <end position="113"/>
    </location>
</feature>
<dbReference type="InterPro" id="IPR010359">
    <property type="entry name" value="IrrE_HExxH"/>
</dbReference>
<dbReference type="KEGG" id="ckw:CKALI_11485"/>
<dbReference type="Pfam" id="PF06114">
    <property type="entry name" value="Peptidase_M78"/>
    <property type="match status" value="1"/>
</dbReference>
<reference evidence="3" key="1">
    <citation type="submission" date="2019-11" db="EMBL/GenBank/DDBJ databases">
        <title>Complete genome sequence of Corynebacterium kalinowskii 1959, a novel Corynebacterium species isolated from soil of a small paddock in Vilsendorf, Germany.</title>
        <authorList>
            <person name="Schaffert L."/>
            <person name="Ruwe M."/>
            <person name="Milse J."/>
            <person name="Hanuschka K."/>
            <person name="Ortseifen V."/>
            <person name="Droste J."/>
            <person name="Brandt D."/>
            <person name="Schlueter L."/>
            <person name="Kutter Y."/>
            <person name="Vinke S."/>
            <person name="Viehoefer P."/>
            <person name="Jacob L."/>
            <person name="Luebke N.-C."/>
            <person name="Schulte-Berndt E."/>
            <person name="Hain C."/>
            <person name="Linder M."/>
            <person name="Schmidt P."/>
            <person name="Wollenschlaeger L."/>
            <person name="Luttermann T."/>
            <person name="Thieme E."/>
            <person name="Hassa J."/>
            <person name="Haak M."/>
            <person name="Wittchen M."/>
            <person name="Mentz A."/>
            <person name="Persicke M."/>
            <person name="Busche T."/>
            <person name="Ruckert C."/>
        </authorList>
    </citation>
    <scope>NUCLEOTIDE SEQUENCE [LARGE SCALE GENOMIC DNA]</scope>
    <source>
        <strain evidence="3">1959</strain>
    </source>
</reference>
<dbReference type="AlphaFoldDB" id="A0A6B8VT81"/>
<proteinExistence type="predicted"/>
<accession>A0A6B8VT81</accession>
<evidence type="ECO:0000259" key="1">
    <source>
        <dbReference type="Pfam" id="PF06114"/>
    </source>
</evidence>
<dbReference type="Gene3D" id="1.10.10.2910">
    <property type="match status" value="1"/>
</dbReference>
<evidence type="ECO:0000313" key="3">
    <source>
        <dbReference type="Proteomes" id="UP000427071"/>
    </source>
</evidence>
<dbReference type="Proteomes" id="UP000427071">
    <property type="component" value="Chromosome"/>
</dbReference>
<keyword evidence="3" id="KW-1185">Reference proteome</keyword>
<organism evidence="2 3">
    <name type="scientific">Corynebacterium kalinowskii</name>
    <dbReference type="NCBI Taxonomy" id="2675216"/>
    <lineage>
        <taxon>Bacteria</taxon>
        <taxon>Bacillati</taxon>
        <taxon>Actinomycetota</taxon>
        <taxon>Actinomycetes</taxon>
        <taxon>Mycobacteriales</taxon>
        <taxon>Corynebacteriaceae</taxon>
        <taxon>Corynebacterium</taxon>
    </lineage>
</organism>
<protein>
    <recommendedName>
        <fullName evidence="1">IrrE N-terminal-like domain-containing protein</fullName>
    </recommendedName>
</protein>
<dbReference type="RefSeq" id="WP_156193462.1">
    <property type="nucleotide sequence ID" value="NZ_CP046452.1"/>
</dbReference>